<keyword evidence="1" id="KW-0596">Phosphopantetheine</keyword>
<dbReference type="InterPro" id="IPR020841">
    <property type="entry name" value="PKS_Beta-ketoAc_synthase_dom"/>
</dbReference>
<evidence type="ECO:0000313" key="7">
    <source>
        <dbReference type="EMBL" id="KAE8411989.1"/>
    </source>
</evidence>
<dbReference type="InterPro" id="IPR016039">
    <property type="entry name" value="Thiolase-like"/>
</dbReference>
<name>A0ABQ6W4B5_9EURO</name>
<evidence type="ECO:0000256" key="4">
    <source>
        <dbReference type="ARBA" id="ARBA00023268"/>
    </source>
</evidence>
<keyword evidence="3 5" id="KW-0808">Transferase</keyword>
<organism evidence="7 8">
    <name type="scientific">Aspergillus pseudocaelatus</name>
    <dbReference type="NCBI Taxonomy" id="1825620"/>
    <lineage>
        <taxon>Eukaryota</taxon>
        <taxon>Fungi</taxon>
        <taxon>Dikarya</taxon>
        <taxon>Ascomycota</taxon>
        <taxon>Pezizomycotina</taxon>
        <taxon>Eurotiomycetes</taxon>
        <taxon>Eurotiomycetidae</taxon>
        <taxon>Eurotiales</taxon>
        <taxon>Aspergillaceae</taxon>
        <taxon>Aspergillus</taxon>
        <taxon>Aspergillus subgen. Circumdati</taxon>
    </lineage>
</organism>
<evidence type="ECO:0000256" key="5">
    <source>
        <dbReference type="RuleBase" id="RU003694"/>
    </source>
</evidence>
<accession>A0ABQ6W4B5</accession>
<evidence type="ECO:0000259" key="6">
    <source>
        <dbReference type="PROSITE" id="PS52004"/>
    </source>
</evidence>
<dbReference type="PROSITE" id="PS52004">
    <property type="entry name" value="KS3_2"/>
    <property type="match status" value="1"/>
</dbReference>
<sequence>MADIDPKDVQARRPPIAIVGMGMRMRLPGGVRSAKDFWDMLVEKRTGHGEIPESRYNAKSFYDPKNPRQIRTRHGYYLQEDPAYFDADFFSISSADASMTDPQLRLLLEVIWECLENAGETDWRGKSIGCYVGTFGEDWLSLSTREYQHVNRYYVLGTGAFALSNRISYVYDFKGPSMTIQTGCSASLIGLHEACQALHLGECSSAVVAGTNLILSPSMTKTMSANMVISESGMCRSLDESADGYGRGEAINAIYIKRLDDAIRNNDPIRGIIQGTASNSDGWKSVITAPDLLSQESLIRAAYRNANISDISKTAYFECHGTGTATKPNVGHSEGASGVTSVIKAVLSL</sequence>
<gene>
    <name evidence="7" type="ORF">BDV36DRAFT_301319</name>
</gene>
<dbReference type="EMBL" id="ML735851">
    <property type="protein sequence ID" value="KAE8411989.1"/>
    <property type="molecule type" value="Genomic_DNA"/>
</dbReference>
<keyword evidence="8" id="KW-1185">Reference proteome</keyword>
<dbReference type="Pfam" id="PF00109">
    <property type="entry name" value="ketoacyl-synt"/>
    <property type="match status" value="1"/>
</dbReference>
<keyword evidence="2" id="KW-0597">Phosphoprotein</keyword>
<dbReference type="SMART" id="SM00825">
    <property type="entry name" value="PKS_KS"/>
    <property type="match status" value="1"/>
</dbReference>
<dbReference type="SUPFAM" id="SSF53901">
    <property type="entry name" value="Thiolase-like"/>
    <property type="match status" value="1"/>
</dbReference>
<feature type="domain" description="Ketosynthase family 3 (KS3)" evidence="6">
    <location>
        <begin position="13"/>
        <end position="349"/>
    </location>
</feature>
<protein>
    <submittedName>
        <fullName evidence="7">Thiolase-like protein</fullName>
    </submittedName>
</protein>
<evidence type="ECO:0000256" key="1">
    <source>
        <dbReference type="ARBA" id="ARBA00022450"/>
    </source>
</evidence>
<reference evidence="7 8" key="1">
    <citation type="submission" date="2019-04" db="EMBL/GenBank/DDBJ databases">
        <authorList>
            <consortium name="DOE Joint Genome Institute"/>
            <person name="Mondo S."/>
            <person name="Kjaerbolling I."/>
            <person name="Vesth T."/>
            <person name="Frisvad J.C."/>
            <person name="Nybo J.L."/>
            <person name="Theobald S."/>
            <person name="Kildgaard S."/>
            <person name="Isbrandt T."/>
            <person name="Kuo A."/>
            <person name="Sato A."/>
            <person name="Lyhne E.K."/>
            <person name="Kogle M.E."/>
            <person name="Wiebenga A."/>
            <person name="Kun R.S."/>
            <person name="Lubbers R.J."/>
            <person name="Makela M.R."/>
            <person name="Barry K."/>
            <person name="Chovatia M."/>
            <person name="Clum A."/>
            <person name="Daum C."/>
            <person name="Haridas S."/>
            <person name="He G."/>
            <person name="LaButti K."/>
            <person name="Lipzen A."/>
            <person name="Riley R."/>
            <person name="Salamov A."/>
            <person name="Simmons B.A."/>
            <person name="Magnuson J.K."/>
            <person name="Henrissat B."/>
            <person name="Mortensen U.H."/>
            <person name="Larsen T.O."/>
            <person name="Devries R.P."/>
            <person name="Grigoriev I.V."/>
            <person name="Machida M."/>
            <person name="Baker S.E."/>
            <person name="Andersen M.R."/>
            <person name="Cantor M.N."/>
            <person name="Hua S.X."/>
        </authorList>
    </citation>
    <scope>NUCLEOTIDE SEQUENCE [LARGE SCALE GENOMIC DNA]</scope>
    <source>
        <strain evidence="7 8">CBS 117616</strain>
    </source>
</reference>
<comment type="similarity">
    <text evidence="5">Belongs to the thiolase-like superfamily. Beta-ketoacyl-ACP synthases family.</text>
</comment>
<proteinExistence type="inferred from homology"/>
<dbReference type="PANTHER" id="PTHR43775">
    <property type="entry name" value="FATTY ACID SYNTHASE"/>
    <property type="match status" value="1"/>
</dbReference>
<dbReference type="Gene3D" id="3.40.47.10">
    <property type="match status" value="1"/>
</dbReference>
<dbReference type="PANTHER" id="PTHR43775:SF49">
    <property type="entry name" value="SYNTHASE, PUTATIVE (JCVI)-RELATED"/>
    <property type="match status" value="1"/>
</dbReference>
<keyword evidence="4" id="KW-0511">Multifunctional enzyme</keyword>
<evidence type="ECO:0000256" key="3">
    <source>
        <dbReference type="ARBA" id="ARBA00022679"/>
    </source>
</evidence>
<dbReference type="PROSITE" id="PS00606">
    <property type="entry name" value="KS3_1"/>
    <property type="match status" value="1"/>
</dbReference>
<dbReference type="InterPro" id="IPR014031">
    <property type="entry name" value="Ketoacyl_synth_C"/>
</dbReference>
<dbReference type="Proteomes" id="UP000325395">
    <property type="component" value="Unassembled WGS sequence"/>
</dbReference>
<dbReference type="InterPro" id="IPR050091">
    <property type="entry name" value="PKS_NRPS_Biosynth_Enz"/>
</dbReference>
<dbReference type="InterPro" id="IPR014030">
    <property type="entry name" value="Ketoacyl_synth_N"/>
</dbReference>
<dbReference type="CDD" id="cd00833">
    <property type="entry name" value="PKS"/>
    <property type="match status" value="1"/>
</dbReference>
<dbReference type="Pfam" id="PF02801">
    <property type="entry name" value="Ketoacyl-synt_C"/>
    <property type="match status" value="1"/>
</dbReference>
<evidence type="ECO:0000313" key="8">
    <source>
        <dbReference type="Proteomes" id="UP000325395"/>
    </source>
</evidence>
<evidence type="ECO:0000256" key="2">
    <source>
        <dbReference type="ARBA" id="ARBA00022553"/>
    </source>
</evidence>
<dbReference type="InterPro" id="IPR018201">
    <property type="entry name" value="Ketoacyl_synth_AS"/>
</dbReference>